<dbReference type="Gene3D" id="3.40.30.10">
    <property type="entry name" value="Glutaredoxin"/>
    <property type="match status" value="1"/>
</dbReference>
<dbReference type="EMBL" id="HBDZ01011753">
    <property type="protein sequence ID" value="CAD8245133.1"/>
    <property type="molecule type" value="Transcribed_RNA"/>
</dbReference>
<name>A0A7R9TTZ8_9VIRI</name>
<evidence type="ECO:0000313" key="5">
    <source>
        <dbReference type="EMBL" id="CAD8245133.1"/>
    </source>
</evidence>
<dbReference type="AlphaFoldDB" id="A0A7R9TTZ8"/>
<dbReference type="PANTHER" id="PTHR45672:SF3">
    <property type="entry name" value="THIOREDOXIN DOMAIN-CONTAINING PROTEIN 5"/>
    <property type="match status" value="1"/>
</dbReference>
<dbReference type="GO" id="GO:0006457">
    <property type="term" value="P:protein folding"/>
    <property type="evidence" value="ECO:0007669"/>
    <property type="project" value="TreeGrafter"/>
</dbReference>
<feature type="domain" description="Thioredoxin" evidence="4">
    <location>
        <begin position="1"/>
        <end position="71"/>
    </location>
</feature>
<evidence type="ECO:0000256" key="2">
    <source>
        <dbReference type="ARBA" id="ARBA00022729"/>
    </source>
</evidence>
<gene>
    <name evidence="5" type="ORF">PCOL08062_LOCUS8994</name>
</gene>
<dbReference type="InterPro" id="IPR051063">
    <property type="entry name" value="PDI"/>
</dbReference>
<dbReference type="InterPro" id="IPR036249">
    <property type="entry name" value="Thioredoxin-like_sf"/>
</dbReference>
<dbReference type="SUPFAM" id="SSF52833">
    <property type="entry name" value="Thioredoxin-like"/>
    <property type="match status" value="1"/>
</dbReference>
<evidence type="ECO:0000259" key="4">
    <source>
        <dbReference type="Pfam" id="PF00085"/>
    </source>
</evidence>
<dbReference type="InterPro" id="IPR013766">
    <property type="entry name" value="Thioredoxin_domain"/>
</dbReference>
<proteinExistence type="inferred from homology"/>
<keyword evidence="2" id="KW-0732">Signal</keyword>
<evidence type="ECO:0000256" key="1">
    <source>
        <dbReference type="ARBA" id="ARBA00006347"/>
    </source>
</evidence>
<evidence type="ECO:0000256" key="3">
    <source>
        <dbReference type="SAM" id="MobiDB-lite"/>
    </source>
</evidence>
<protein>
    <recommendedName>
        <fullName evidence="4">Thioredoxin domain-containing protein</fullName>
    </recommendedName>
</protein>
<dbReference type="GO" id="GO:0005783">
    <property type="term" value="C:endoplasmic reticulum"/>
    <property type="evidence" value="ECO:0007669"/>
    <property type="project" value="TreeGrafter"/>
</dbReference>
<organism evidence="5">
    <name type="scientific">Prasinoderma coloniale</name>
    <dbReference type="NCBI Taxonomy" id="156133"/>
    <lineage>
        <taxon>Eukaryota</taxon>
        <taxon>Viridiplantae</taxon>
        <taxon>Prasinodermophyta</taxon>
        <taxon>Prasinodermophyceae</taxon>
        <taxon>Prasinodermales</taxon>
        <taxon>Prasinodermaceae</taxon>
        <taxon>Prasinoderma</taxon>
    </lineage>
</organism>
<dbReference type="PANTHER" id="PTHR45672">
    <property type="entry name" value="PROTEIN DISULFIDE-ISOMERASE C17H9.14C-RELATED"/>
    <property type="match status" value="1"/>
</dbReference>
<feature type="region of interest" description="Disordered" evidence="3">
    <location>
        <begin position="120"/>
        <end position="142"/>
    </location>
</feature>
<dbReference type="GO" id="GO:0003756">
    <property type="term" value="F:protein disulfide isomerase activity"/>
    <property type="evidence" value="ECO:0007669"/>
    <property type="project" value="TreeGrafter"/>
</dbReference>
<dbReference type="Pfam" id="PF00085">
    <property type="entry name" value="Thioredoxin"/>
    <property type="match status" value="1"/>
</dbReference>
<sequence length="167" mass="18506">MKPDWDKLGKKYADNSNVMIVDVDCTAAGQGTCQKVGVKGYPTIKYYLPNEKKGKDYQGGRDFDSLASFVESKLNKATCDAVTKKGCAANEIAFLEKHATSTLDEIKEALKGKNDDLKQIRKDKSKAQAEAKQKEREFTKKEKLTQKSIGLLKQLEKAGGAPKKEEL</sequence>
<dbReference type="CDD" id="cd02961">
    <property type="entry name" value="PDI_a_family"/>
    <property type="match status" value="1"/>
</dbReference>
<accession>A0A7R9TTZ8</accession>
<reference evidence="5" key="1">
    <citation type="submission" date="2021-01" db="EMBL/GenBank/DDBJ databases">
        <authorList>
            <person name="Corre E."/>
            <person name="Pelletier E."/>
            <person name="Niang G."/>
            <person name="Scheremetjew M."/>
            <person name="Finn R."/>
            <person name="Kale V."/>
            <person name="Holt S."/>
            <person name="Cochrane G."/>
            <person name="Meng A."/>
            <person name="Brown T."/>
            <person name="Cohen L."/>
        </authorList>
    </citation>
    <scope>NUCLEOTIDE SEQUENCE</scope>
    <source>
        <strain evidence="5">CCMP1413</strain>
    </source>
</reference>
<comment type="similarity">
    <text evidence="1">Belongs to the protein disulfide isomerase family.</text>
</comment>